<dbReference type="CDD" id="cd05244">
    <property type="entry name" value="BVR-B_like_SDR_a"/>
    <property type="match status" value="1"/>
</dbReference>
<keyword evidence="3" id="KW-1185">Reference proteome</keyword>
<evidence type="ECO:0000259" key="1">
    <source>
        <dbReference type="Pfam" id="PF13460"/>
    </source>
</evidence>
<protein>
    <submittedName>
        <fullName evidence="2">Putative NADH-flavin reductase</fullName>
    </submittedName>
</protein>
<organism evidence="2 3">
    <name type="scientific">Actinacidiphila glaucinigra</name>
    <dbReference type="NCBI Taxonomy" id="235986"/>
    <lineage>
        <taxon>Bacteria</taxon>
        <taxon>Bacillati</taxon>
        <taxon>Actinomycetota</taxon>
        <taxon>Actinomycetes</taxon>
        <taxon>Kitasatosporales</taxon>
        <taxon>Streptomycetaceae</taxon>
        <taxon>Actinacidiphila</taxon>
    </lineage>
</organism>
<dbReference type="SUPFAM" id="SSF51735">
    <property type="entry name" value="NAD(P)-binding Rossmann-fold domains"/>
    <property type="match status" value="1"/>
</dbReference>
<evidence type="ECO:0000313" key="2">
    <source>
        <dbReference type="EMBL" id="SNS60965.1"/>
    </source>
</evidence>
<sequence length="203" mass="21356">MRIAIFGATGHVGRELVAQALASGHEVSALARDPAALPPHERLTVVPGDVRDPEAVGRVVAGADGVLSALGTRSPRGGTVCADAMRRILPAMRSLGVRRLVVVGAYGSGPGRRGAYRVATSLVIPAIMRDKDRQEEVIRAEGDLWTIVRPAVITGGRYSGVYRTGPDLRLGLASRVSRADLADFMLRALGSEDCVRQAVAIAS</sequence>
<accession>A0A239FW18</accession>
<dbReference type="PANTHER" id="PTHR43355">
    <property type="entry name" value="FLAVIN REDUCTASE (NADPH)"/>
    <property type="match status" value="1"/>
</dbReference>
<dbReference type="GO" id="GO:0042602">
    <property type="term" value="F:riboflavin reductase (NADPH) activity"/>
    <property type="evidence" value="ECO:0007669"/>
    <property type="project" value="TreeGrafter"/>
</dbReference>
<dbReference type="Pfam" id="PF13460">
    <property type="entry name" value="NAD_binding_10"/>
    <property type="match status" value="1"/>
</dbReference>
<feature type="domain" description="NAD(P)-binding" evidence="1">
    <location>
        <begin position="7"/>
        <end position="190"/>
    </location>
</feature>
<name>A0A239FW18_9ACTN</name>
<evidence type="ECO:0000313" key="3">
    <source>
        <dbReference type="Proteomes" id="UP000198280"/>
    </source>
</evidence>
<dbReference type="InterPro" id="IPR051606">
    <property type="entry name" value="Polyketide_Oxido-like"/>
</dbReference>
<gene>
    <name evidence="2" type="ORF">SAMN05216252_107100</name>
</gene>
<reference evidence="2 3" key="1">
    <citation type="submission" date="2017-06" db="EMBL/GenBank/DDBJ databases">
        <authorList>
            <person name="Kim H.J."/>
            <person name="Triplett B.A."/>
        </authorList>
    </citation>
    <scope>NUCLEOTIDE SEQUENCE [LARGE SCALE GENOMIC DNA]</scope>
    <source>
        <strain evidence="2 3">CGMCC 4.1858</strain>
    </source>
</reference>
<dbReference type="GO" id="GO:0004074">
    <property type="term" value="F:biliverdin reductase [NAD(P)H] activity"/>
    <property type="evidence" value="ECO:0007669"/>
    <property type="project" value="TreeGrafter"/>
</dbReference>
<dbReference type="Gene3D" id="3.40.50.720">
    <property type="entry name" value="NAD(P)-binding Rossmann-like Domain"/>
    <property type="match status" value="1"/>
</dbReference>
<dbReference type="AlphaFoldDB" id="A0A239FW18"/>
<dbReference type="RefSeq" id="WP_245938866.1">
    <property type="nucleotide sequence ID" value="NZ_FZOF01000007.1"/>
</dbReference>
<dbReference type="EMBL" id="FZOF01000007">
    <property type="protein sequence ID" value="SNS60965.1"/>
    <property type="molecule type" value="Genomic_DNA"/>
</dbReference>
<proteinExistence type="predicted"/>
<dbReference type="PANTHER" id="PTHR43355:SF2">
    <property type="entry name" value="FLAVIN REDUCTASE (NADPH)"/>
    <property type="match status" value="1"/>
</dbReference>
<dbReference type="Proteomes" id="UP000198280">
    <property type="component" value="Unassembled WGS sequence"/>
</dbReference>
<dbReference type="InterPro" id="IPR016040">
    <property type="entry name" value="NAD(P)-bd_dom"/>
</dbReference>
<dbReference type="InterPro" id="IPR036291">
    <property type="entry name" value="NAD(P)-bd_dom_sf"/>
</dbReference>